<gene>
    <name evidence="2" type="ORF">EYF80_021501</name>
</gene>
<sequence>MAACFARRLMAAGPRAHANARLSLAERGAAFARRRSGLCGCGPAHDDTDSPPPTAARHAGRGGGARRWSEKDGDRGGGGGGGLRRFYTEVTAASPCDPLPSPPPDWPRRPVALSLVASGNQTPGVSSVGVRENVTPNSGALTPFAVKQMFWCRQPVSGAAAWADREGGGRRSNNSVSASFEAM</sequence>
<dbReference type="EMBL" id="SRLO01000192">
    <property type="protein sequence ID" value="TNN68318.1"/>
    <property type="molecule type" value="Genomic_DNA"/>
</dbReference>
<name>A0A4Z2HRE6_9TELE</name>
<evidence type="ECO:0000256" key="1">
    <source>
        <dbReference type="SAM" id="MobiDB-lite"/>
    </source>
</evidence>
<evidence type="ECO:0000313" key="3">
    <source>
        <dbReference type="Proteomes" id="UP000314294"/>
    </source>
</evidence>
<protein>
    <submittedName>
        <fullName evidence="2">Uncharacterized protein</fullName>
    </submittedName>
</protein>
<organism evidence="2 3">
    <name type="scientific">Liparis tanakae</name>
    <name type="common">Tanaka's snailfish</name>
    <dbReference type="NCBI Taxonomy" id="230148"/>
    <lineage>
        <taxon>Eukaryota</taxon>
        <taxon>Metazoa</taxon>
        <taxon>Chordata</taxon>
        <taxon>Craniata</taxon>
        <taxon>Vertebrata</taxon>
        <taxon>Euteleostomi</taxon>
        <taxon>Actinopterygii</taxon>
        <taxon>Neopterygii</taxon>
        <taxon>Teleostei</taxon>
        <taxon>Neoteleostei</taxon>
        <taxon>Acanthomorphata</taxon>
        <taxon>Eupercaria</taxon>
        <taxon>Perciformes</taxon>
        <taxon>Cottioidei</taxon>
        <taxon>Cottales</taxon>
        <taxon>Liparidae</taxon>
        <taxon>Liparis</taxon>
    </lineage>
</organism>
<proteinExistence type="predicted"/>
<feature type="region of interest" description="Disordered" evidence="1">
    <location>
        <begin position="42"/>
        <end position="85"/>
    </location>
</feature>
<dbReference type="Proteomes" id="UP000314294">
    <property type="component" value="Unassembled WGS sequence"/>
</dbReference>
<reference evidence="2 3" key="1">
    <citation type="submission" date="2019-03" db="EMBL/GenBank/DDBJ databases">
        <title>First draft genome of Liparis tanakae, snailfish: a comprehensive survey of snailfish specific genes.</title>
        <authorList>
            <person name="Kim W."/>
            <person name="Song I."/>
            <person name="Jeong J.-H."/>
            <person name="Kim D."/>
            <person name="Kim S."/>
            <person name="Ryu S."/>
            <person name="Song J.Y."/>
            <person name="Lee S.K."/>
        </authorList>
    </citation>
    <scope>NUCLEOTIDE SEQUENCE [LARGE SCALE GENOMIC DNA]</scope>
    <source>
        <tissue evidence="2">Muscle</tissue>
    </source>
</reference>
<keyword evidence="3" id="KW-1185">Reference proteome</keyword>
<comment type="caution">
    <text evidence="2">The sequence shown here is derived from an EMBL/GenBank/DDBJ whole genome shotgun (WGS) entry which is preliminary data.</text>
</comment>
<feature type="region of interest" description="Disordered" evidence="1">
    <location>
        <begin position="162"/>
        <end position="183"/>
    </location>
</feature>
<dbReference type="AlphaFoldDB" id="A0A4Z2HRE6"/>
<accession>A0A4Z2HRE6</accession>
<evidence type="ECO:0000313" key="2">
    <source>
        <dbReference type="EMBL" id="TNN68318.1"/>
    </source>
</evidence>
<feature type="compositionally biased region" description="Polar residues" evidence="1">
    <location>
        <begin position="171"/>
        <end position="183"/>
    </location>
</feature>